<dbReference type="SUPFAM" id="SSF49590">
    <property type="entry name" value="PHL pollen allergen"/>
    <property type="match status" value="1"/>
</dbReference>
<dbReference type="InterPro" id="IPR036908">
    <property type="entry name" value="RlpA-like_sf"/>
</dbReference>
<evidence type="ECO:0000256" key="2">
    <source>
        <dbReference type="ARBA" id="ARBA00005650"/>
    </source>
</evidence>
<evidence type="ECO:0000313" key="8">
    <source>
        <dbReference type="Proteomes" id="UP001222027"/>
    </source>
</evidence>
<accession>A0AAV8Q0Q8</accession>
<dbReference type="PROSITE" id="PS50842">
    <property type="entry name" value="EXPANSIN_EG45"/>
    <property type="match status" value="1"/>
</dbReference>
<dbReference type="InterPro" id="IPR036749">
    <property type="entry name" value="Expansin_CBD_sf"/>
</dbReference>
<dbReference type="PROSITE" id="PS50843">
    <property type="entry name" value="EXPANSIN_CBD"/>
    <property type="match status" value="1"/>
</dbReference>
<dbReference type="InterPro" id="IPR009009">
    <property type="entry name" value="RlpA-like_DPBB"/>
</dbReference>
<keyword evidence="8" id="KW-1185">Reference proteome</keyword>
<organism evidence="7 8">
    <name type="scientific">Ensete ventricosum</name>
    <name type="common">Abyssinian banana</name>
    <name type="synonym">Musa ensete</name>
    <dbReference type="NCBI Taxonomy" id="4639"/>
    <lineage>
        <taxon>Eukaryota</taxon>
        <taxon>Viridiplantae</taxon>
        <taxon>Streptophyta</taxon>
        <taxon>Embryophyta</taxon>
        <taxon>Tracheophyta</taxon>
        <taxon>Spermatophyta</taxon>
        <taxon>Magnoliopsida</taxon>
        <taxon>Liliopsida</taxon>
        <taxon>Zingiberales</taxon>
        <taxon>Musaceae</taxon>
        <taxon>Ensete</taxon>
    </lineage>
</organism>
<dbReference type="Gene3D" id="2.40.40.10">
    <property type="entry name" value="RlpA-like domain"/>
    <property type="match status" value="1"/>
</dbReference>
<comment type="caution">
    <text evidence="7">The sequence shown here is derived from an EMBL/GenBank/DDBJ whole genome shotgun (WGS) entry which is preliminary data.</text>
</comment>
<dbReference type="InterPro" id="IPR007112">
    <property type="entry name" value="Expansin/allergen_DPBB_dom"/>
</dbReference>
<dbReference type="Gene3D" id="2.60.40.760">
    <property type="entry name" value="Expansin, cellulose-binding-like domain"/>
    <property type="match status" value="1"/>
</dbReference>
<dbReference type="SMART" id="SM00837">
    <property type="entry name" value="DPBB_1"/>
    <property type="match status" value="1"/>
</dbReference>
<dbReference type="InterPro" id="IPR007118">
    <property type="entry name" value="Expan_Lol_pI"/>
</dbReference>
<dbReference type="PRINTS" id="PR01225">
    <property type="entry name" value="EXPANSNFAMLY"/>
</dbReference>
<dbReference type="Proteomes" id="UP001222027">
    <property type="component" value="Unassembled WGS sequence"/>
</dbReference>
<dbReference type="PRINTS" id="PR00829">
    <property type="entry name" value="LOLP1ALLERGN"/>
</dbReference>
<evidence type="ECO:0000256" key="1">
    <source>
        <dbReference type="ARBA" id="ARBA00004613"/>
    </source>
</evidence>
<dbReference type="Pfam" id="PF03330">
    <property type="entry name" value="DPBB_1"/>
    <property type="match status" value="1"/>
</dbReference>
<dbReference type="Pfam" id="PF01357">
    <property type="entry name" value="Expansin_C"/>
    <property type="match status" value="1"/>
</dbReference>
<comment type="similarity">
    <text evidence="2">Belongs to the expansin family. Expansin B subfamily.</text>
</comment>
<feature type="domain" description="Expansin-like CBD" evidence="6">
    <location>
        <begin position="187"/>
        <end position="268"/>
    </location>
</feature>
<dbReference type="PANTHER" id="PTHR31692">
    <property type="entry name" value="EXPANSIN-B3"/>
    <property type="match status" value="1"/>
</dbReference>
<comment type="subcellular location">
    <subcellularLocation>
        <location evidence="1">Secreted</location>
    </subcellularLocation>
</comment>
<dbReference type="EMBL" id="JAQQAF010000008">
    <property type="protein sequence ID" value="KAJ8465190.1"/>
    <property type="molecule type" value="Genomic_DNA"/>
</dbReference>
<sequence length="272" mass="28006">MGIFETMAASSFPRLSSLLVFVGFLSLLRPCACYRPMNSSDTNLGTSPAIATWYGSAAGAGSTGGACGYGDAVARPPFSSKIAAGGSSLWKSAHGCGACYQVSCTANAACSGSPVTVVITDQCPGGPCDSDPVHFDLSGTAFGDLAKPGQANALRSAGSIHVQYTRVPCSYPGVHITFRVDNGSNPNFFAVLPEYVGGDGELSAVEVQDGAGPWRPMQISFGAVWKLNSGTPVRGPLSLRLTAGVSRKTLVAPNVIPVGWRPGATYNSNVNF</sequence>
<gene>
    <name evidence="7" type="ORF">OPV22_027742</name>
</gene>
<name>A0AAV8Q0Q8_ENSVE</name>
<dbReference type="SUPFAM" id="SSF50685">
    <property type="entry name" value="Barwin-like endoglucanases"/>
    <property type="match status" value="1"/>
</dbReference>
<feature type="chain" id="PRO_5043989765" description="Expansin-like EG45 domain-containing protein" evidence="4">
    <location>
        <begin position="34"/>
        <end position="272"/>
    </location>
</feature>
<evidence type="ECO:0000256" key="3">
    <source>
        <dbReference type="ARBA" id="ARBA00022525"/>
    </source>
</evidence>
<evidence type="ECO:0000256" key="4">
    <source>
        <dbReference type="SAM" id="SignalP"/>
    </source>
</evidence>
<keyword evidence="3" id="KW-0964">Secreted</keyword>
<protein>
    <recommendedName>
        <fullName evidence="9">Expansin-like EG45 domain-containing protein</fullName>
    </recommendedName>
</protein>
<evidence type="ECO:0000313" key="7">
    <source>
        <dbReference type="EMBL" id="KAJ8465190.1"/>
    </source>
</evidence>
<dbReference type="GO" id="GO:0005576">
    <property type="term" value="C:extracellular region"/>
    <property type="evidence" value="ECO:0007669"/>
    <property type="project" value="UniProtKB-SubCell"/>
</dbReference>
<dbReference type="InterPro" id="IPR007117">
    <property type="entry name" value="Expansin_CBD"/>
</dbReference>
<dbReference type="PANTHER" id="PTHR31692:SF127">
    <property type="entry name" value="EXPANSIN-B5-LIKE"/>
    <property type="match status" value="1"/>
</dbReference>
<evidence type="ECO:0000259" key="6">
    <source>
        <dbReference type="PROSITE" id="PS50843"/>
    </source>
</evidence>
<dbReference type="AlphaFoldDB" id="A0AAV8Q0Q8"/>
<feature type="signal peptide" evidence="4">
    <location>
        <begin position="1"/>
        <end position="33"/>
    </location>
</feature>
<dbReference type="InterPro" id="IPR005795">
    <property type="entry name" value="LolPI"/>
</dbReference>
<evidence type="ECO:0000259" key="5">
    <source>
        <dbReference type="PROSITE" id="PS50842"/>
    </source>
</evidence>
<keyword evidence="4" id="KW-0732">Signal</keyword>
<proteinExistence type="inferred from homology"/>
<feature type="domain" description="Expansin-like EG45" evidence="5">
    <location>
        <begin position="64"/>
        <end position="174"/>
    </location>
</feature>
<reference evidence="7 8" key="1">
    <citation type="submission" date="2022-12" db="EMBL/GenBank/DDBJ databases">
        <title>Chromosome-scale assembly of the Ensete ventricosum genome.</title>
        <authorList>
            <person name="Dussert Y."/>
            <person name="Stocks J."/>
            <person name="Wendawek A."/>
            <person name="Woldeyes F."/>
            <person name="Nichols R.A."/>
            <person name="Borrell J.S."/>
        </authorList>
    </citation>
    <scope>NUCLEOTIDE SEQUENCE [LARGE SCALE GENOMIC DNA]</scope>
    <source>
        <strain evidence="8">cv. Maze</strain>
        <tissue evidence="7">Seeds</tissue>
    </source>
</reference>
<evidence type="ECO:0008006" key="9">
    <source>
        <dbReference type="Google" id="ProtNLM"/>
    </source>
</evidence>